<proteinExistence type="predicted"/>
<name>A0A7K3L681_9MYCO</name>
<evidence type="ECO:0008006" key="3">
    <source>
        <dbReference type="Google" id="ProtNLM"/>
    </source>
</evidence>
<evidence type="ECO:0000313" key="2">
    <source>
        <dbReference type="Proteomes" id="UP000466523"/>
    </source>
</evidence>
<accession>A0A7K3L681</accession>
<dbReference type="AlphaFoldDB" id="A0A7K3L681"/>
<gene>
    <name evidence="1" type="ORF">GWR20_01920</name>
</gene>
<evidence type="ECO:0000313" key="1">
    <source>
        <dbReference type="EMBL" id="NDJ87919.1"/>
    </source>
</evidence>
<organism evidence="1 2">
    <name type="scientific">Mycolicibacter kumamotonensis</name>
    <dbReference type="NCBI Taxonomy" id="354243"/>
    <lineage>
        <taxon>Bacteria</taxon>
        <taxon>Bacillati</taxon>
        <taxon>Actinomycetota</taxon>
        <taxon>Actinomycetes</taxon>
        <taxon>Mycobacteriales</taxon>
        <taxon>Mycobacteriaceae</taxon>
        <taxon>Mycolicibacter</taxon>
    </lineage>
</organism>
<comment type="caution">
    <text evidence="1">The sequence shown here is derived from an EMBL/GenBank/DDBJ whole genome shotgun (WGS) entry which is preliminary data.</text>
</comment>
<dbReference type="RefSeq" id="WP_112683231.1">
    <property type="nucleotide sequence ID" value="NZ_JAACYR010000004.1"/>
</dbReference>
<protein>
    <recommendedName>
        <fullName evidence="3">EthD domain-containing protein</fullName>
    </recommendedName>
</protein>
<dbReference type="EMBL" id="JAACYR010000004">
    <property type="protein sequence ID" value="NDJ87919.1"/>
    <property type="molecule type" value="Genomic_DNA"/>
</dbReference>
<sequence>MAENLFLVLTNPVPGQDEVFNQWYDTAHVPEVLDVPGVVAAQRYDLCELTVPEDEDLPAVLPPPSHRYLVVYELDRDPDTVMSEFLKRVMAGKMSLHETLDLTTVSMTGWKPRGPRRVADQ</sequence>
<dbReference type="Proteomes" id="UP000466523">
    <property type="component" value="Unassembled WGS sequence"/>
</dbReference>
<reference evidence="1 2" key="1">
    <citation type="submission" date="2020-01" db="EMBL/GenBank/DDBJ databases">
        <authorList>
            <person name="Sanchez-Estrada R."/>
            <person name="Gonzalez-Y-Merchand J.A."/>
            <person name="Rivera-Gutierrez S."/>
        </authorList>
    </citation>
    <scope>NUCLEOTIDE SEQUENCE [LARGE SCALE GENOMIC DNA]</scope>
    <source>
        <strain evidence="1 2">CST 7247</strain>
    </source>
</reference>